<feature type="compositionally biased region" description="Basic and acidic residues" evidence="4">
    <location>
        <begin position="18"/>
        <end position="35"/>
    </location>
</feature>
<sequence>MDEEVECNTDLPVLEEICPEKESSESVQHDSDSGKPETNNDNVVTCYCPTAPDGTCLLTSSADNCLRIFNLPMQLHCKETWSHEIIPEMKAVLKMREGGLIYDYCWYPPILISTSKDSPVHLWNAYTGNLCGSYIPTNQMEEIVSAYSVAFSYSGDKIYCGFCNLIRVFDTSRPGNESETRILQGIVSCFSMHPTNEKIYAAGNYLKSIAIPSSGKSEIFSGFNKYFKNVYLSKSLIIFIGIISVIVFLSFKGIYAEPDGSHLAQLTGHIGGVTHLRFSPDGTKLYSGGRKDPYVHCWDMRKLGQALFLMERDVETNQRITFDISPDGRFFFSGNTSGKIKIWDVTGTPISWDCKDGPLLQVATEIQASKDCVNGVSIHQQYPILASSTGQWHFKEPVSDSEEEDEIEPMQEQETTKDENIVSFPVDTDPISLEGTSEKPKEVQTSHGCKKSRPLLKSKNPELIDNSVKLWWIGNIKDFQDLKYKTDSCPYWWQVLVPQTIPTPTRLKRQEELCYMYKSSKESGNEDNFNPNIIEAHS</sequence>
<dbReference type="GO" id="GO:0003723">
    <property type="term" value="F:RNA binding"/>
    <property type="evidence" value="ECO:0007669"/>
    <property type="project" value="TreeGrafter"/>
</dbReference>
<dbReference type="Gene3D" id="2.130.10.10">
    <property type="entry name" value="YVTN repeat-like/Quinoprotein amine dehydrogenase"/>
    <property type="match status" value="2"/>
</dbReference>
<accession>A0A8K0P0Q3</accession>
<evidence type="ECO:0000313" key="6">
    <source>
        <dbReference type="EMBL" id="KAG8229176.1"/>
    </source>
</evidence>
<keyword evidence="5" id="KW-1133">Transmembrane helix</keyword>
<proteinExistence type="inferred from homology"/>
<dbReference type="GO" id="GO:0030576">
    <property type="term" value="P:Cajal body organization"/>
    <property type="evidence" value="ECO:0007669"/>
    <property type="project" value="TreeGrafter"/>
</dbReference>
<feature type="repeat" description="WD" evidence="3">
    <location>
        <begin position="321"/>
        <end position="345"/>
    </location>
</feature>
<feature type="repeat" description="WD" evidence="3">
    <location>
        <begin position="266"/>
        <end position="301"/>
    </location>
</feature>
<keyword evidence="5" id="KW-0812">Transmembrane</keyword>
<dbReference type="InterPro" id="IPR051150">
    <property type="entry name" value="SWT21/TCAB1_mRNA_Telomere"/>
</dbReference>
<feature type="compositionally biased region" description="Acidic residues" evidence="4">
    <location>
        <begin position="399"/>
        <end position="411"/>
    </location>
</feature>
<gene>
    <name evidence="6" type="ORF">J437_LFUL009893</name>
</gene>
<dbReference type="Pfam" id="PF00400">
    <property type="entry name" value="WD40"/>
    <property type="match status" value="3"/>
</dbReference>
<keyword evidence="3" id="KW-0853">WD repeat</keyword>
<dbReference type="InterPro" id="IPR036322">
    <property type="entry name" value="WD40_repeat_dom_sf"/>
</dbReference>
<dbReference type="SUPFAM" id="SSF50978">
    <property type="entry name" value="WD40 repeat-like"/>
    <property type="match status" value="1"/>
</dbReference>
<keyword evidence="5" id="KW-0472">Membrane</keyword>
<dbReference type="PANTHER" id="PTHR13211:SF0">
    <property type="entry name" value="TELOMERASE CAJAL BODY PROTEIN 1"/>
    <property type="match status" value="1"/>
</dbReference>
<evidence type="ECO:0000313" key="7">
    <source>
        <dbReference type="Proteomes" id="UP000792457"/>
    </source>
</evidence>
<comment type="similarity">
    <text evidence="1">Belongs to the TCAB1 family.</text>
</comment>
<dbReference type="PROSITE" id="PS50082">
    <property type="entry name" value="WD_REPEATS_2"/>
    <property type="match status" value="2"/>
</dbReference>
<dbReference type="InterPro" id="IPR001680">
    <property type="entry name" value="WD40_rpt"/>
</dbReference>
<evidence type="ECO:0000256" key="4">
    <source>
        <dbReference type="SAM" id="MobiDB-lite"/>
    </source>
</evidence>
<evidence type="ECO:0000256" key="2">
    <source>
        <dbReference type="ARBA" id="ARBA00041558"/>
    </source>
</evidence>
<dbReference type="AlphaFoldDB" id="A0A8K0P0Q3"/>
<keyword evidence="7" id="KW-1185">Reference proteome</keyword>
<evidence type="ECO:0000256" key="5">
    <source>
        <dbReference type="SAM" id="Phobius"/>
    </source>
</evidence>
<dbReference type="GO" id="GO:0015030">
    <property type="term" value="C:Cajal body"/>
    <property type="evidence" value="ECO:0007669"/>
    <property type="project" value="TreeGrafter"/>
</dbReference>
<dbReference type="OrthoDB" id="239865at2759"/>
<protein>
    <recommendedName>
        <fullName evidence="2">WD repeat-containing protein 79</fullName>
    </recommendedName>
</protein>
<evidence type="ECO:0000256" key="3">
    <source>
        <dbReference type="PROSITE-ProRule" id="PRU00221"/>
    </source>
</evidence>
<feature type="region of interest" description="Disordered" evidence="4">
    <location>
        <begin position="18"/>
        <end position="38"/>
    </location>
</feature>
<feature type="region of interest" description="Disordered" evidence="4">
    <location>
        <begin position="396"/>
        <end position="455"/>
    </location>
</feature>
<dbReference type="Proteomes" id="UP000792457">
    <property type="component" value="Unassembled WGS sequence"/>
</dbReference>
<dbReference type="EMBL" id="KZ308414">
    <property type="protein sequence ID" value="KAG8229176.1"/>
    <property type="molecule type" value="Genomic_DNA"/>
</dbReference>
<reference evidence="6" key="1">
    <citation type="submission" date="2013-04" db="EMBL/GenBank/DDBJ databases">
        <authorList>
            <person name="Qu J."/>
            <person name="Murali S.C."/>
            <person name="Bandaranaike D."/>
            <person name="Bellair M."/>
            <person name="Blankenburg K."/>
            <person name="Chao H."/>
            <person name="Dinh H."/>
            <person name="Doddapaneni H."/>
            <person name="Downs B."/>
            <person name="Dugan-Rocha S."/>
            <person name="Elkadiri S."/>
            <person name="Gnanaolivu R.D."/>
            <person name="Hernandez B."/>
            <person name="Javaid M."/>
            <person name="Jayaseelan J.C."/>
            <person name="Lee S."/>
            <person name="Li M."/>
            <person name="Ming W."/>
            <person name="Munidasa M."/>
            <person name="Muniz J."/>
            <person name="Nguyen L."/>
            <person name="Ongeri F."/>
            <person name="Osuji N."/>
            <person name="Pu L.-L."/>
            <person name="Puazo M."/>
            <person name="Qu C."/>
            <person name="Quiroz J."/>
            <person name="Raj R."/>
            <person name="Weissenberger G."/>
            <person name="Xin Y."/>
            <person name="Zou X."/>
            <person name="Han Y."/>
            <person name="Richards S."/>
            <person name="Worley K."/>
            <person name="Muzny D."/>
            <person name="Gibbs R."/>
        </authorList>
    </citation>
    <scope>NUCLEOTIDE SEQUENCE</scope>
    <source>
        <strain evidence="6">Sampled in the wild</strain>
    </source>
</reference>
<evidence type="ECO:0000256" key="1">
    <source>
        <dbReference type="ARBA" id="ARBA00038279"/>
    </source>
</evidence>
<dbReference type="InterPro" id="IPR015943">
    <property type="entry name" value="WD40/YVTN_repeat-like_dom_sf"/>
</dbReference>
<feature type="transmembrane region" description="Helical" evidence="5">
    <location>
        <begin position="235"/>
        <end position="255"/>
    </location>
</feature>
<dbReference type="PANTHER" id="PTHR13211">
    <property type="entry name" value="TELOMERASE CAJAL BODY PROTEIN 1"/>
    <property type="match status" value="1"/>
</dbReference>
<comment type="caution">
    <text evidence="6">The sequence shown here is derived from an EMBL/GenBank/DDBJ whole genome shotgun (WGS) entry which is preliminary data.</text>
</comment>
<name>A0A8K0P0Q3_LADFU</name>
<organism evidence="6 7">
    <name type="scientific">Ladona fulva</name>
    <name type="common">Scarce chaser dragonfly</name>
    <name type="synonym">Libellula fulva</name>
    <dbReference type="NCBI Taxonomy" id="123851"/>
    <lineage>
        <taxon>Eukaryota</taxon>
        <taxon>Metazoa</taxon>
        <taxon>Ecdysozoa</taxon>
        <taxon>Arthropoda</taxon>
        <taxon>Hexapoda</taxon>
        <taxon>Insecta</taxon>
        <taxon>Pterygota</taxon>
        <taxon>Palaeoptera</taxon>
        <taxon>Odonata</taxon>
        <taxon>Epiprocta</taxon>
        <taxon>Anisoptera</taxon>
        <taxon>Libelluloidea</taxon>
        <taxon>Libellulidae</taxon>
        <taxon>Ladona</taxon>
    </lineage>
</organism>
<reference evidence="6" key="2">
    <citation type="submission" date="2017-10" db="EMBL/GenBank/DDBJ databases">
        <title>Ladona fulva Genome sequencing and assembly.</title>
        <authorList>
            <person name="Murali S."/>
            <person name="Richards S."/>
            <person name="Bandaranaike D."/>
            <person name="Bellair M."/>
            <person name="Blankenburg K."/>
            <person name="Chao H."/>
            <person name="Dinh H."/>
            <person name="Doddapaneni H."/>
            <person name="Dugan-Rocha S."/>
            <person name="Elkadiri S."/>
            <person name="Gnanaolivu R."/>
            <person name="Hernandez B."/>
            <person name="Skinner E."/>
            <person name="Javaid M."/>
            <person name="Lee S."/>
            <person name="Li M."/>
            <person name="Ming W."/>
            <person name="Munidasa M."/>
            <person name="Muniz J."/>
            <person name="Nguyen L."/>
            <person name="Hughes D."/>
            <person name="Osuji N."/>
            <person name="Pu L.-L."/>
            <person name="Puazo M."/>
            <person name="Qu C."/>
            <person name="Quiroz J."/>
            <person name="Raj R."/>
            <person name="Weissenberger G."/>
            <person name="Xin Y."/>
            <person name="Zou X."/>
            <person name="Han Y."/>
            <person name="Worley K."/>
            <person name="Muzny D."/>
            <person name="Gibbs R."/>
        </authorList>
    </citation>
    <scope>NUCLEOTIDE SEQUENCE</scope>
    <source>
        <strain evidence="6">Sampled in the wild</strain>
    </source>
</reference>
<dbReference type="SMART" id="SM00320">
    <property type="entry name" value="WD40"/>
    <property type="match status" value="4"/>
</dbReference>